<comment type="catalytic activity">
    <reaction evidence="7">
        <text>L-threonyl-[protein] + ATP = O-phospho-L-threonyl-[protein] + ADP + H(+)</text>
        <dbReference type="Rhea" id="RHEA:46608"/>
        <dbReference type="Rhea" id="RHEA-COMP:11060"/>
        <dbReference type="Rhea" id="RHEA-COMP:11605"/>
        <dbReference type="ChEBI" id="CHEBI:15378"/>
        <dbReference type="ChEBI" id="CHEBI:30013"/>
        <dbReference type="ChEBI" id="CHEBI:30616"/>
        <dbReference type="ChEBI" id="CHEBI:61977"/>
        <dbReference type="ChEBI" id="CHEBI:456216"/>
        <dbReference type="EC" id="2.7.11.1"/>
    </reaction>
</comment>
<keyword evidence="11" id="KW-1185">Reference proteome</keyword>
<dbReference type="EC" id="2.7.11.1" evidence="1"/>
<dbReference type="InterPro" id="IPR036388">
    <property type="entry name" value="WH-like_DNA-bd_sf"/>
</dbReference>
<keyword evidence="3" id="KW-0677">Repeat</keyword>
<dbReference type="Gene3D" id="1.10.10.10">
    <property type="entry name" value="Winged helix-like DNA-binding domain superfamily/Winged helix DNA-binding domain"/>
    <property type="match status" value="1"/>
</dbReference>
<organism evidence="10 11">
    <name type="scientific">Mytilus coruscus</name>
    <name type="common">Sea mussel</name>
    <dbReference type="NCBI Taxonomy" id="42192"/>
    <lineage>
        <taxon>Eukaryota</taxon>
        <taxon>Metazoa</taxon>
        <taxon>Spiralia</taxon>
        <taxon>Lophotrochozoa</taxon>
        <taxon>Mollusca</taxon>
        <taxon>Bivalvia</taxon>
        <taxon>Autobranchia</taxon>
        <taxon>Pteriomorphia</taxon>
        <taxon>Mytilida</taxon>
        <taxon>Mytiloidea</taxon>
        <taxon>Mytilidae</taxon>
        <taxon>Mytilinae</taxon>
        <taxon>Mytilus</taxon>
    </lineage>
</organism>
<dbReference type="Proteomes" id="UP000507470">
    <property type="component" value="Unassembled WGS sequence"/>
</dbReference>
<protein>
    <recommendedName>
        <fullName evidence="1">non-specific serine/threonine protein kinase</fullName>
        <ecNumber evidence="1">2.7.11.1</ecNumber>
    </recommendedName>
</protein>
<dbReference type="GO" id="GO:0016301">
    <property type="term" value="F:kinase activity"/>
    <property type="evidence" value="ECO:0007669"/>
    <property type="project" value="UniProtKB-KW"/>
</dbReference>
<dbReference type="InterPro" id="IPR027417">
    <property type="entry name" value="P-loop_NTPase"/>
</dbReference>
<evidence type="ECO:0000256" key="1">
    <source>
        <dbReference type="ARBA" id="ARBA00012513"/>
    </source>
</evidence>
<evidence type="ECO:0000256" key="8">
    <source>
        <dbReference type="ARBA" id="ARBA00048679"/>
    </source>
</evidence>
<keyword evidence="5" id="KW-0418">Kinase</keyword>
<sequence>MFSFMKIALNHIFVDNKVPTEVELMADKRSVPLYLKLLESGSEKKRDIRLVIVGKKGAGKTSFFNRLFKEGKKDGGPTSIFKRWFGGNNADVTSTNGIEIHVIKCKAKFDDSIWNKLEGNYKETELHARLLKPYEEKLANKDSLASIEKAAHNTLMDNTSLTGFDESMEPISTSQPTKLKHPVDTDYQEETQVDTQNKRLVATAYTEKTSEDTQVKHSDGAHETVKDNTLITILYRHVDELNDSNTFSQQLEKMKYPVVSQVEPPIITKSKVTNSYHQQQQNLSLTKAYKDIKSMMDKSKVDLHDKEEYVNFLLWDFAGDEEFYHTHQTFLSQDAIYIVVTKLNEADDTNAQEMFQLWMNSIHCYCRLDDQQHKPESVTPKMDESTEKEETNMCDPPVILVGSHKDKVRNSKGEQIGIECKKQIKSFVKDVSDDACGHIRSEYFISNTKDDDSVFQKIKQDILTLARGMKSWNKDYPLKFTQLEKCLQEKKIELQIPIITFQELMKISHETPMPMNNEELMLFLKFHHELRAIVYFGDLPDFIILDTQWLSDAFKCIVTAEKFQFHVRRHKMKEKLEDLNVRGILHTEVLDDIFKDKRSVLYKHEQHKDDILNIMEKFDIIIPATRSSPDEKPCYYVPCMVKSKPKYDIYEMFKVTKDTCKKSTWLCFKFRFLPPHLINHLIASLSRKYKIAVVDTTGQEKSQIALFRGIAVFELQETIKLRKLLLMTCPNLIQIQIFEFKKEIKTGMYKNIASFVTEEINKIISRRFKMSNVKYEKKWKCDLKNPDSVTGLIDFSAEQDTEYYCEACTTTHEFNNEWSDLEIRTPCLSQSSENVPRLNPYPESSGQIQNTGTSTKVRVHVKAGDRVFSNVNEATGTASFAGFTKEEINFTKMGMIVLNILADALYDLLKPDKPNLRPRSDCDITHLYSEHRKLNKHIPSNLWGGTWQTIQNTDIAIGDDIERIRLTRNELQHSRIFKLEDKRFIELCNILSDLLKRFDHHNTPTRLYTDALNDILAKTISAEEVKSIENDILGLTIEVEIEH</sequence>
<evidence type="ECO:0000256" key="6">
    <source>
        <dbReference type="ARBA" id="ARBA00022840"/>
    </source>
</evidence>
<dbReference type="InterPro" id="IPR020859">
    <property type="entry name" value="ROC"/>
</dbReference>
<dbReference type="OrthoDB" id="5962960at2759"/>
<dbReference type="EMBL" id="CACVKT020000843">
    <property type="protein sequence ID" value="CAC5363353.1"/>
    <property type="molecule type" value="Genomic_DNA"/>
</dbReference>
<feature type="domain" description="Roc" evidence="9">
    <location>
        <begin position="41"/>
        <end position="469"/>
    </location>
</feature>
<proteinExistence type="predicted"/>
<evidence type="ECO:0000256" key="3">
    <source>
        <dbReference type="ARBA" id="ARBA00022737"/>
    </source>
</evidence>
<keyword evidence="6" id="KW-0067">ATP-binding</keyword>
<evidence type="ECO:0000259" key="9">
    <source>
        <dbReference type="PROSITE" id="PS51424"/>
    </source>
</evidence>
<evidence type="ECO:0000256" key="2">
    <source>
        <dbReference type="ARBA" id="ARBA00022679"/>
    </source>
</evidence>
<dbReference type="Pfam" id="PF16095">
    <property type="entry name" value="COR-A"/>
    <property type="match status" value="1"/>
</dbReference>
<name>A0A6J8A9L5_MYTCO</name>
<keyword evidence="2" id="KW-0808">Transferase</keyword>
<dbReference type="Gene3D" id="3.40.50.300">
    <property type="entry name" value="P-loop containing nucleotide triphosphate hydrolases"/>
    <property type="match status" value="2"/>
</dbReference>
<reference evidence="10 11" key="1">
    <citation type="submission" date="2020-06" db="EMBL/GenBank/DDBJ databases">
        <authorList>
            <person name="Li R."/>
            <person name="Bekaert M."/>
        </authorList>
    </citation>
    <scope>NUCLEOTIDE SEQUENCE [LARGE SCALE GENOMIC DNA]</scope>
    <source>
        <strain evidence="11">wild</strain>
    </source>
</reference>
<evidence type="ECO:0000256" key="7">
    <source>
        <dbReference type="ARBA" id="ARBA00047899"/>
    </source>
</evidence>
<evidence type="ECO:0000313" key="10">
    <source>
        <dbReference type="EMBL" id="CAC5363353.1"/>
    </source>
</evidence>
<dbReference type="InterPro" id="IPR032171">
    <property type="entry name" value="COR-A"/>
</dbReference>
<evidence type="ECO:0000313" key="11">
    <source>
        <dbReference type="Proteomes" id="UP000507470"/>
    </source>
</evidence>
<dbReference type="AlphaFoldDB" id="A0A6J8A9L5"/>
<evidence type="ECO:0000256" key="4">
    <source>
        <dbReference type="ARBA" id="ARBA00022741"/>
    </source>
</evidence>
<dbReference type="GO" id="GO:0005524">
    <property type="term" value="F:ATP binding"/>
    <property type="evidence" value="ECO:0007669"/>
    <property type="project" value="UniProtKB-KW"/>
</dbReference>
<keyword evidence="4" id="KW-0547">Nucleotide-binding</keyword>
<dbReference type="SUPFAM" id="SSF52540">
    <property type="entry name" value="P-loop containing nucleoside triphosphate hydrolases"/>
    <property type="match status" value="1"/>
</dbReference>
<dbReference type="PROSITE" id="PS51424">
    <property type="entry name" value="ROC"/>
    <property type="match status" value="1"/>
</dbReference>
<dbReference type="Pfam" id="PF08477">
    <property type="entry name" value="Roc"/>
    <property type="match status" value="1"/>
</dbReference>
<gene>
    <name evidence="10" type="ORF">MCOR_4805</name>
</gene>
<evidence type="ECO:0000256" key="5">
    <source>
        <dbReference type="ARBA" id="ARBA00022777"/>
    </source>
</evidence>
<comment type="catalytic activity">
    <reaction evidence="8">
        <text>L-seryl-[protein] + ATP = O-phospho-L-seryl-[protein] + ADP + H(+)</text>
        <dbReference type="Rhea" id="RHEA:17989"/>
        <dbReference type="Rhea" id="RHEA-COMP:9863"/>
        <dbReference type="Rhea" id="RHEA-COMP:11604"/>
        <dbReference type="ChEBI" id="CHEBI:15378"/>
        <dbReference type="ChEBI" id="CHEBI:29999"/>
        <dbReference type="ChEBI" id="CHEBI:30616"/>
        <dbReference type="ChEBI" id="CHEBI:83421"/>
        <dbReference type="ChEBI" id="CHEBI:456216"/>
        <dbReference type="EC" id="2.7.11.1"/>
    </reaction>
</comment>
<accession>A0A6J8A9L5</accession>